<dbReference type="Pfam" id="PF12705">
    <property type="entry name" value="PDDEXK_1"/>
    <property type="match status" value="1"/>
</dbReference>
<comment type="catalytic activity">
    <reaction evidence="14">
        <text>ATP + H2O = ADP + phosphate + H(+)</text>
        <dbReference type="Rhea" id="RHEA:13065"/>
        <dbReference type="ChEBI" id="CHEBI:15377"/>
        <dbReference type="ChEBI" id="CHEBI:15378"/>
        <dbReference type="ChEBI" id="CHEBI:30616"/>
        <dbReference type="ChEBI" id="CHEBI:43474"/>
        <dbReference type="ChEBI" id="CHEBI:456216"/>
        <dbReference type="EC" id="5.6.2.4"/>
    </reaction>
</comment>
<accession>A0A1G5VLR4</accession>
<dbReference type="Gene3D" id="3.90.320.10">
    <property type="match status" value="1"/>
</dbReference>
<evidence type="ECO:0000256" key="4">
    <source>
        <dbReference type="ARBA" id="ARBA00022763"/>
    </source>
</evidence>
<comment type="catalytic activity">
    <reaction evidence="12">
        <text>Couples ATP hydrolysis with the unwinding of duplex DNA by translocating in the 3'-5' direction.</text>
        <dbReference type="EC" id="5.6.2.4"/>
    </reaction>
</comment>
<protein>
    <recommendedName>
        <fullName evidence="13">DNA 3'-5' helicase</fullName>
        <ecNumber evidence="13">5.6.2.4</ecNumber>
    </recommendedName>
</protein>
<evidence type="ECO:0000313" key="18">
    <source>
        <dbReference type="EMBL" id="SDA46799.1"/>
    </source>
</evidence>
<dbReference type="GO" id="GO:0000725">
    <property type="term" value="P:recombinational repair"/>
    <property type="evidence" value="ECO:0007669"/>
    <property type="project" value="TreeGrafter"/>
</dbReference>
<dbReference type="EMBL" id="FMXB01000004">
    <property type="protein sequence ID" value="SDA46799.1"/>
    <property type="molecule type" value="Genomic_DNA"/>
</dbReference>
<dbReference type="RefSeq" id="WP_149731350.1">
    <property type="nucleotide sequence ID" value="NZ_FMXB01000004.1"/>
</dbReference>
<dbReference type="Pfam" id="PF13361">
    <property type="entry name" value="UvrD_C"/>
    <property type="match status" value="1"/>
</dbReference>
<keyword evidence="10" id="KW-0234">DNA repair</keyword>
<evidence type="ECO:0000256" key="7">
    <source>
        <dbReference type="ARBA" id="ARBA00022839"/>
    </source>
</evidence>
<feature type="domain" description="UvrD-like helicase C-terminal" evidence="17">
    <location>
        <begin position="321"/>
        <end position="664"/>
    </location>
</feature>
<keyword evidence="3 15" id="KW-0547">Nucleotide-binding</keyword>
<evidence type="ECO:0000256" key="14">
    <source>
        <dbReference type="ARBA" id="ARBA00048988"/>
    </source>
</evidence>
<dbReference type="PROSITE" id="PS51217">
    <property type="entry name" value="UVRD_HELICASE_CTER"/>
    <property type="match status" value="1"/>
</dbReference>
<keyword evidence="4" id="KW-0227">DNA damage</keyword>
<feature type="binding site" evidence="15">
    <location>
        <begin position="23"/>
        <end position="30"/>
    </location>
    <ligand>
        <name>ATP</name>
        <dbReference type="ChEBI" id="CHEBI:30616"/>
    </ligand>
</feature>
<dbReference type="InterPro" id="IPR014017">
    <property type="entry name" value="DNA_helicase_UvrD-like_C"/>
</dbReference>
<keyword evidence="2" id="KW-0540">Nuclease</keyword>
<evidence type="ECO:0000256" key="10">
    <source>
        <dbReference type="ARBA" id="ARBA00023204"/>
    </source>
</evidence>
<keyword evidence="9" id="KW-0238">DNA-binding</keyword>
<proteinExistence type="inferred from homology"/>
<keyword evidence="7" id="KW-0269">Exonuclease</keyword>
<evidence type="ECO:0000256" key="1">
    <source>
        <dbReference type="ARBA" id="ARBA00009922"/>
    </source>
</evidence>
<dbReference type="InterPro" id="IPR011604">
    <property type="entry name" value="PDDEXK-like_dom_sf"/>
</dbReference>
<evidence type="ECO:0000259" key="16">
    <source>
        <dbReference type="PROSITE" id="PS51198"/>
    </source>
</evidence>
<feature type="domain" description="UvrD-like helicase ATP-binding" evidence="16">
    <location>
        <begin position="2"/>
        <end position="320"/>
    </location>
</feature>
<evidence type="ECO:0000256" key="13">
    <source>
        <dbReference type="ARBA" id="ARBA00034808"/>
    </source>
</evidence>
<dbReference type="GO" id="GO:0003677">
    <property type="term" value="F:DNA binding"/>
    <property type="evidence" value="ECO:0007669"/>
    <property type="project" value="UniProtKB-KW"/>
</dbReference>
<dbReference type="Proteomes" id="UP000323439">
    <property type="component" value="Unassembled WGS sequence"/>
</dbReference>
<dbReference type="OrthoDB" id="203178at2157"/>
<dbReference type="InterPro" id="IPR027417">
    <property type="entry name" value="P-loop_NTPase"/>
</dbReference>
<dbReference type="InterPro" id="IPR038726">
    <property type="entry name" value="PDDEXK_AddAB-type"/>
</dbReference>
<sequence length="1056" mass="122667">MQLNPEQESVVTYTGDKYLSVEAGPGAGKTRVIIERVKYLLNEVGIDPSSLLIITFSRKAADELQDRLADDNISSTDIKKMQISTIHSFCSKILEKSGAVGFDVIDDDLGEKINMFIGKHADELGFVGECYLPKREVGDVIRKYNEYCTFKVDTPKLVEYIENTHPVCDEYVHFVNEYMAENDGAFPRDEVRENEEFKKAWYNAKYLQIAKSYEIYKDLLNKYNVTDFNHMQVKALEILRKNPETRFKNILIDEFQDTDPVQMEIFEILMENTDSFTVVGDINQSIYGFRGSSENYFDYLADLHGDDVEPKSLPTNYRSTYEIIDISQDYIRHQQSQNSALKKAKCGRDVNNEVYYLINPDNKSEALNIFNIIKYLYDNGKINSYDEIGILTRSVKGASSCIDPLIELLAENDIPYQIKGRNDLFDKDEIKSILTLLHHLIEDEDSDKIILTRWEKEWLNLKAYTGANFEQKLFDLSDDTKAILNDLQDDYENQVIAAEKVAYEKFTGKKSRLRSFAGVFNRDEEILEEIFKTVEKPVLTDENLVKYGVTDSNDLEFFRKLNALKSDIFDEDLKYSERPTILDIYLTLLTEITDCLSVDVINDDSELINNLSVITNTFDSYEDMMYDRDIRGAYWFIYRNIESYASYVEDSRGVQIMTVHKSKGLEFPVVILASLNENRYPLKYRNPNPESGYMMGRPVYYTPCDCLEYKNFEDEEEELKMHNWEEERVIYVAMTRAEDTLILSSIVNGCEAEVETAYNRLDDTDYLKSINKGPDSVQNAIDENLDYCRLINPHDIDINVIDKPPKDADAELITLSFSALEDYLECPFKYRMAYEVDFRTSNPNKLDDGIFIHKALEVINKKIKAENNTYIGNDRVKKIVSRLFHTSNIALELEDEERYKRKLETITHDVIHYYDHEGRDLEIIESEYLFFIKTDSYSMAGIIDLIFKDKDGNIGILDYKNTAIESKFIDKYSKQLHLYRAALKDKNQKFSDVEIEKLYVYAIKSKKMISIDISDEKEKEVLNELNATADNIISKNFPSKEGKHCEYCQYKKICNR</sequence>
<evidence type="ECO:0000256" key="11">
    <source>
        <dbReference type="ARBA" id="ARBA00023235"/>
    </source>
</evidence>
<evidence type="ECO:0000256" key="6">
    <source>
        <dbReference type="ARBA" id="ARBA00022806"/>
    </source>
</evidence>
<evidence type="ECO:0000256" key="15">
    <source>
        <dbReference type="PROSITE-ProRule" id="PRU00560"/>
    </source>
</evidence>
<evidence type="ECO:0000256" key="3">
    <source>
        <dbReference type="ARBA" id="ARBA00022741"/>
    </source>
</evidence>
<dbReference type="GO" id="GO:0005524">
    <property type="term" value="F:ATP binding"/>
    <property type="evidence" value="ECO:0007669"/>
    <property type="project" value="UniProtKB-UniRule"/>
</dbReference>
<keyword evidence="6 15" id="KW-0347">Helicase</keyword>
<evidence type="ECO:0000259" key="17">
    <source>
        <dbReference type="PROSITE" id="PS51217"/>
    </source>
</evidence>
<evidence type="ECO:0000256" key="2">
    <source>
        <dbReference type="ARBA" id="ARBA00022722"/>
    </source>
</evidence>
<dbReference type="InterPro" id="IPR011335">
    <property type="entry name" value="Restrct_endonuc-II-like"/>
</dbReference>
<dbReference type="PANTHER" id="PTHR11070">
    <property type="entry name" value="UVRD / RECB / PCRA DNA HELICASE FAMILY MEMBER"/>
    <property type="match status" value="1"/>
</dbReference>
<dbReference type="Gene3D" id="3.40.50.300">
    <property type="entry name" value="P-loop containing nucleotide triphosphate hydrolases"/>
    <property type="match status" value="3"/>
</dbReference>
<reference evidence="18 19" key="1">
    <citation type="submission" date="2016-10" db="EMBL/GenBank/DDBJ databases">
        <authorList>
            <person name="Varghese N."/>
            <person name="Submissions S."/>
        </authorList>
    </citation>
    <scope>NUCLEOTIDE SEQUENCE [LARGE SCALE GENOMIC DNA]</scope>
    <source>
        <strain evidence="18 19">DSM 16643</strain>
    </source>
</reference>
<evidence type="ECO:0000256" key="8">
    <source>
        <dbReference type="ARBA" id="ARBA00022840"/>
    </source>
</evidence>
<evidence type="ECO:0000313" key="19">
    <source>
        <dbReference type="Proteomes" id="UP000323439"/>
    </source>
</evidence>
<dbReference type="CDD" id="cd17932">
    <property type="entry name" value="DEXQc_UvrD"/>
    <property type="match status" value="1"/>
</dbReference>
<name>A0A1G5VLR4_9EURY</name>
<dbReference type="InterPro" id="IPR014016">
    <property type="entry name" value="UvrD-like_ATP-bd"/>
</dbReference>
<dbReference type="Gene3D" id="1.10.10.160">
    <property type="match status" value="1"/>
</dbReference>
<comment type="similarity">
    <text evidence="1">Belongs to the helicase family. UvrD subfamily.</text>
</comment>
<dbReference type="PROSITE" id="PS51198">
    <property type="entry name" value="UVRD_HELICASE_ATP_BIND"/>
    <property type="match status" value="1"/>
</dbReference>
<dbReference type="GO" id="GO:0004527">
    <property type="term" value="F:exonuclease activity"/>
    <property type="evidence" value="ECO:0007669"/>
    <property type="project" value="UniProtKB-KW"/>
</dbReference>
<dbReference type="AlphaFoldDB" id="A0A1G5VLR4"/>
<keyword evidence="8 15" id="KW-0067">ATP-binding</keyword>
<keyword evidence="19" id="KW-1185">Reference proteome</keyword>
<dbReference type="EC" id="5.6.2.4" evidence="13"/>
<dbReference type="PANTHER" id="PTHR11070:SF2">
    <property type="entry name" value="ATP-DEPENDENT DNA HELICASE SRS2"/>
    <property type="match status" value="1"/>
</dbReference>
<dbReference type="Pfam" id="PF00580">
    <property type="entry name" value="UvrD-helicase"/>
    <property type="match status" value="1"/>
</dbReference>
<dbReference type="GO" id="GO:0043138">
    <property type="term" value="F:3'-5' DNA helicase activity"/>
    <property type="evidence" value="ECO:0007669"/>
    <property type="project" value="UniProtKB-EC"/>
</dbReference>
<evidence type="ECO:0000256" key="9">
    <source>
        <dbReference type="ARBA" id="ARBA00023125"/>
    </source>
</evidence>
<keyword evidence="11" id="KW-0413">Isomerase</keyword>
<keyword evidence="5 15" id="KW-0378">Hydrolase</keyword>
<dbReference type="InterPro" id="IPR000212">
    <property type="entry name" value="DNA_helicase_UvrD/REP"/>
</dbReference>
<organism evidence="18 19">
    <name type="scientific">Methanobrevibacter millerae</name>
    <dbReference type="NCBI Taxonomy" id="230361"/>
    <lineage>
        <taxon>Archaea</taxon>
        <taxon>Methanobacteriati</taxon>
        <taxon>Methanobacteriota</taxon>
        <taxon>Methanomada group</taxon>
        <taxon>Methanobacteria</taxon>
        <taxon>Methanobacteriales</taxon>
        <taxon>Methanobacteriaceae</taxon>
        <taxon>Methanobrevibacter</taxon>
    </lineage>
</organism>
<gene>
    <name evidence="18" type="ORF">SAMN02910315_00735</name>
</gene>
<evidence type="ECO:0000256" key="12">
    <source>
        <dbReference type="ARBA" id="ARBA00034617"/>
    </source>
</evidence>
<dbReference type="InterPro" id="IPR013986">
    <property type="entry name" value="DExx_box_DNA_helicase_dom_sf"/>
</dbReference>
<evidence type="ECO:0000256" key="5">
    <source>
        <dbReference type="ARBA" id="ARBA00022801"/>
    </source>
</evidence>
<dbReference type="SUPFAM" id="SSF52980">
    <property type="entry name" value="Restriction endonuclease-like"/>
    <property type="match status" value="1"/>
</dbReference>
<dbReference type="SUPFAM" id="SSF52540">
    <property type="entry name" value="P-loop containing nucleoside triphosphate hydrolases"/>
    <property type="match status" value="1"/>
</dbReference>